<keyword evidence="2" id="KW-0238">DNA-binding</keyword>
<evidence type="ECO:0000313" key="6">
    <source>
        <dbReference type="Proteomes" id="UP000601099"/>
    </source>
</evidence>
<evidence type="ECO:0000256" key="2">
    <source>
        <dbReference type="ARBA" id="ARBA00023125"/>
    </source>
</evidence>
<evidence type="ECO:0000259" key="4">
    <source>
        <dbReference type="PROSITE" id="PS01124"/>
    </source>
</evidence>
<dbReference type="PANTHER" id="PTHR43280:SF32">
    <property type="entry name" value="TRANSCRIPTIONAL REGULATORY PROTEIN"/>
    <property type="match status" value="1"/>
</dbReference>
<dbReference type="SMART" id="SM00342">
    <property type="entry name" value="HTH_ARAC"/>
    <property type="match status" value="1"/>
</dbReference>
<keyword evidence="3" id="KW-0804">Transcription</keyword>
<keyword evidence="1" id="KW-0805">Transcription regulation</keyword>
<dbReference type="PROSITE" id="PS01124">
    <property type="entry name" value="HTH_ARAC_FAMILY_2"/>
    <property type="match status" value="1"/>
</dbReference>
<accession>A0ABS0L4S8</accession>
<dbReference type="SUPFAM" id="SSF46689">
    <property type="entry name" value="Homeodomain-like"/>
    <property type="match status" value="1"/>
</dbReference>
<comment type="caution">
    <text evidence="5">The sequence shown here is derived from an EMBL/GenBank/DDBJ whole genome shotgun (WGS) entry which is preliminary data.</text>
</comment>
<evidence type="ECO:0000313" key="5">
    <source>
        <dbReference type="EMBL" id="MBG8555079.1"/>
    </source>
</evidence>
<dbReference type="EMBL" id="JADWYK010000010">
    <property type="protein sequence ID" value="MBG8555079.1"/>
    <property type="molecule type" value="Genomic_DNA"/>
</dbReference>
<dbReference type="InterPro" id="IPR009057">
    <property type="entry name" value="Homeodomain-like_sf"/>
</dbReference>
<sequence>MESRDSLPSGFSQNDSLPIRLVAPGFGHLSPEAAASYSLPHHLTYYFFLFVWEGSTEFEVDLEKIEVKTHEVVFSLPHQIRQLSASLHGNTYYKLGLPEACLALLPRHYAFLLNPLHRQKIRFDAAAAARLRTIFELLLGLLRTPETHPELILAQLNSLLTEMNAAYFAVDKQPADDRLAKFLEFQLFVEDNLTEHPTIERIAEDLAVSTDGLYQLVKQYAGLSPKEFLTNRLMLEAKRRLYYQQRSSVKELAYELGFNDPAYFSRLFKKVTGKTVATFFRDLS</sequence>
<gene>
    <name evidence="5" type="ORF">I5L79_16110</name>
</gene>
<reference evidence="5 6" key="1">
    <citation type="submission" date="2020-11" db="EMBL/GenBank/DDBJ databases">
        <title>Hymenobacter sp.</title>
        <authorList>
            <person name="Kim M.K."/>
        </authorList>
    </citation>
    <scope>NUCLEOTIDE SEQUENCE [LARGE SCALE GENOMIC DNA]</scope>
    <source>
        <strain evidence="5 6">BT594</strain>
    </source>
</reference>
<dbReference type="PANTHER" id="PTHR43280">
    <property type="entry name" value="ARAC-FAMILY TRANSCRIPTIONAL REGULATOR"/>
    <property type="match status" value="1"/>
</dbReference>
<keyword evidence="6" id="KW-1185">Reference proteome</keyword>
<protein>
    <submittedName>
        <fullName evidence="5">Helix-turn-helix domain-containing protein</fullName>
    </submittedName>
</protein>
<proteinExistence type="predicted"/>
<evidence type="ECO:0000256" key="1">
    <source>
        <dbReference type="ARBA" id="ARBA00023015"/>
    </source>
</evidence>
<evidence type="ECO:0000256" key="3">
    <source>
        <dbReference type="ARBA" id="ARBA00023163"/>
    </source>
</evidence>
<name>A0ABS0L4S8_9BACT</name>
<dbReference type="Pfam" id="PF12833">
    <property type="entry name" value="HTH_18"/>
    <property type="match status" value="1"/>
</dbReference>
<dbReference type="InterPro" id="IPR018060">
    <property type="entry name" value="HTH_AraC"/>
</dbReference>
<dbReference type="Proteomes" id="UP000601099">
    <property type="component" value="Unassembled WGS sequence"/>
</dbReference>
<organism evidence="5 6">
    <name type="scientific">Hymenobacter guriensis</name>
    <dbReference type="NCBI Taxonomy" id="2793065"/>
    <lineage>
        <taxon>Bacteria</taxon>
        <taxon>Pseudomonadati</taxon>
        <taxon>Bacteroidota</taxon>
        <taxon>Cytophagia</taxon>
        <taxon>Cytophagales</taxon>
        <taxon>Hymenobacteraceae</taxon>
        <taxon>Hymenobacter</taxon>
    </lineage>
</organism>
<feature type="domain" description="HTH araC/xylS-type" evidence="4">
    <location>
        <begin position="183"/>
        <end position="282"/>
    </location>
</feature>
<dbReference type="Gene3D" id="1.10.10.60">
    <property type="entry name" value="Homeodomain-like"/>
    <property type="match status" value="1"/>
</dbReference>